<dbReference type="InterPro" id="IPR020070">
    <property type="entry name" value="Ribosomal_bL9_N"/>
</dbReference>
<comment type="function">
    <text evidence="7">Binds to the 23S rRNA.</text>
</comment>
<evidence type="ECO:0000256" key="7">
    <source>
        <dbReference type="HAMAP-Rule" id="MF_00503"/>
    </source>
</evidence>
<dbReference type="SUPFAM" id="SSF55653">
    <property type="entry name" value="Ribosomal protein L9 C-domain"/>
    <property type="match status" value="1"/>
</dbReference>
<dbReference type="InterPro" id="IPR000244">
    <property type="entry name" value="Ribosomal_bL9"/>
</dbReference>
<dbReference type="GO" id="GO:0006412">
    <property type="term" value="P:translation"/>
    <property type="evidence" value="ECO:0007669"/>
    <property type="project" value="UniProtKB-UniRule"/>
</dbReference>
<dbReference type="GO" id="GO:0005840">
    <property type="term" value="C:ribosome"/>
    <property type="evidence" value="ECO:0007669"/>
    <property type="project" value="UniProtKB-KW"/>
</dbReference>
<sequence length="199" mass="22198">MKVMLMKDVYNLGRAGEVKKVADGYARNFLIPQRLAVPASVGALRQIEKIQAAAAKQREMLNEEMSGLAEQIKALELTFKAKVGETGKLYGSITQQAIIDAVNEKLNSNLDRHLLESEPLREVGEHMVRIRLTFDLVPELKVIIESDEEKKEDKAPGRKSTKRVEETPEEQPEAAVEVEEVVAESVEETETDTPAEEEA</sequence>
<feature type="compositionally biased region" description="Acidic residues" evidence="9">
    <location>
        <begin position="167"/>
        <end position="199"/>
    </location>
</feature>
<dbReference type="RefSeq" id="WP_116225573.1">
    <property type="nucleotide sequence ID" value="NZ_AP018437.1"/>
</dbReference>
<protein>
    <recommendedName>
        <fullName evidence="6 7">Large ribosomal subunit protein bL9</fullName>
    </recommendedName>
</protein>
<dbReference type="InterPro" id="IPR036935">
    <property type="entry name" value="Ribosomal_bL9_N_sf"/>
</dbReference>
<feature type="coiled-coil region" evidence="8">
    <location>
        <begin position="44"/>
        <end position="78"/>
    </location>
</feature>
<evidence type="ECO:0000256" key="8">
    <source>
        <dbReference type="SAM" id="Coils"/>
    </source>
</evidence>
<dbReference type="Gene3D" id="3.40.5.10">
    <property type="entry name" value="Ribosomal protein L9, N-terminal domain"/>
    <property type="match status" value="1"/>
</dbReference>
<keyword evidence="2 7" id="KW-0699">rRNA-binding</keyword>
<keyword evidence="8" id="KW-0175">Coiled coil</keyword>
<proteinExistence type="inferred from homology"/>
<keyword evidence="3 7" id="KW-0694">RNA-binding</keyword>
<dbReference type="InterPro" id="IPR020594">
    <property type="entry name" value="Ribosomal_bL9_bac/chp"/>
</dbReference>
<dbReference type="SUPFAM" id="SSF55658">
    <property type="entry name" value="L9 N-domain-like"/>
    <property type="match status" value="1"/>
</dbReference>
<evidence type="ECO:0000313" key="12">
    <source>
        <dbReference type="Proteomes" id="UP000256388"/>
    </source>
</evidence>
<dbReference type="PROSITE" id="PS00651">
    <property type="entry name" value="RIBOSOMAL_L9"/>
    <property type="match status" value="1"/>
</dbReference>
<dbReference type="Pfam" id="PF01281">
    <property type="entry name" value="Ribosomal_L9_N"/>
    <property type="match status" value="1"/>
</dbReference>
<evidence type="ECO:0000256" key="4">
    <source>
        <dbReference type="ARBA" id="ARBA00022980"/>
    </source>
</evidence>
<evidence type="ECO:0000256" key="3">
    <source>
        <dbReference type="ARBA" id="ARBA00022884"/>
    </source>
</evidence>
<comment type="caution">
    <text evidence="11">The sequence shown here is derived from an EMBL/GenBank/DDBJ whole genome shotgun (WGS) entry which is preliminary data.</text>
</comment>
<dbReference type="Gene3D" id="3.10.430.100">
    <property type="entry name" value="Ribosomal protein L9, C-terminal domain"/>
    <property type="match status" value="1"/>
</dbReference>
<dbReference type="AlphaFoldDB" id="A0A347ZVR9"/>
<keyword evidence="5 7" id="KW-0687">Ribonucleoprotein</keyword>
<evidence type="ECO:0000259" key="10">
    <source>
        <dbReference type="PROSITE" id="PS00651"/>
    </source>
</evidence>
<dbReference type="InterPro" id="IPR009027">
    <property type="entry name" value="Ribosomal_bL9/RNase_H1_N"/>
</dbReference>
<dbReference type="Pfam" id="PF03948">
    <property type="entry name" value="Ribosomal_L9_C"/>
    <property type="match status" value="1"/>
</dbReference>
<dbReference type="InterPro" id="IPR020069">
    <property type="entry name" value="Ribosomal_bL9_C"/>
</dbReference>
<reference evidence="11 12" key="1">
    <citation type="submission" date="2018-08" db="EMBL/GenBank/DDBJ databases">
        <title>Genomic Encyclopedia of Type Strains, Phase IV (KMG-IV): sequencing the most valuable type-strain genomes for metagenomic binning, comparative biology and taxonomic classification.</title>
        <authorList>
            <person name="Goeker M."/>
        </authorList>
    </citation>
    <scope>NUCLEOTIDE SEQUENCE [LARGE SCALE GENOMIC DNA]</scope>
    <source>
        <strain evidence="11 12">DSM 23923</strain>
    </source>
</reference>
<dbReference type="NCBIfam" id="TIGR00158">
    <property type="entry name" value="L9"/>
    <property type="match status" value="1"/>
</dbReference>
<evidence type="ECO:0000256" key="1">
    <source>
        <dbReference type="ARBA" id="ARBA00010605"/>
    </source>
</evidence>
<dbReference type="InterPro" id="IPR036791">
    <property type="entry name" value="Ribosomal_bL9_C_sf"/>
</dbReference>
<feature type="compositionally biased region" description="Basic and acidic residues" evidence="9">
    <location>
        <begin position="147"/>
        <end position="166"/>
    </location>
</feature>
<dbReference type="GO" id="GO:1990904">
    <property type="term" value="C:ribonucleoprotein complex"/>
    <property type="evidence" value="ECO:0007669"/>
    <property type="project" value="UniProtKB-KW"/>
</dbReference>
<keyword evidence="4 7" id="KW-0689">Ribosomal protein</keyword>
<dbReference type="HAMAP" id="MF_00503">
    <property type="entry name" value="Ribosomal_bL9"/>
    <property type="match status" value="1"/>
</dbReference>
<accession>A0A347ZVR9</accession>
<dbReference type="Proteomes" id="UP000256388">
    <property type="component" value="Unassembled WGS sequence"/>
</dbReference>
<keyword evidence="12" id="KW-1185">Reference proteome</keyword>
<dbReference type="GO" id="GO:0019843">
    <property type="term" value="F:rRNA binding"/>
    <property type="evidence" value="ECO:0007669"/>
    <property type="project" value="UniProtKB-UniRule"/>
</dbReference>
<comment type="similarity">
    <text evidence="1 7">Belongs to the bacterial ribosomal protein bL9 family.</text>
</comment>
<organism evidence="11 12">
    <name type="scientific">Pelolinea submarina</name>
    <dbReference type="NCBI Taxonomy" id="913107"/>
    <lineage>
        <taxon>Bacteria</taxon>
        <taxon>Bacillati</taxon>
        <taxon>Chloroflexota</taxon>
        <taxon>Anaerolineae</taxon>
        <taxon>Anaerolineales</taxon>
        <taxon>Anaerolineaceae</taxon>
        <taxon>Pelolinea</taxon>
    </lineage>
</organism>
<dbReference type="GO" id="GO:0003735">
    <property type="term" value="F:structural constituent of ribosome"/>
    <property type="evidence" value="ECO:0007669"/>
    <property type="project" value="InterPro"/>
</dbReference>
<dbReference type="EMBL" id="QUMS01000003">
    <property type="protein sequence ID" value="REG07096.1"/>
    <property type="molecule type" value="Genomic_DNA"/>
</dbReference>
<dbReference type="PANTHER" id="PTHR21368">
    <property type="entry name" value="50S RIBOSOMAL PROTEIN L9"/>
    <property type="match status" value="1"/>
</dbReference>
<evidence type="ECO:0000256" key="2">
    <source>
        <dbReference type="ARBA" id="ARBA00022730"/>
    </source>
</evidence>
<evidence type="ECO:0000256" key="9">
    <source>
        <dbReference type="SAM" id="MobiDB-lite"/>
    </source>
</evidence>
<evidence type="ECO:0000256" key="6">
    <source>
        <dbReference type="ARBA" id="ARBA00035292"/>
    </source>
</evidence>
<feature type="region of interest" description="Disordered" evidence="9">
    <location>
        <begin position="147"/>
        <end position="199"/>
    </location>
</feature>
<name>A0A347ZVR9_9CHLR</name>
<gene>
    <name evidence="7" type="primary">rplI</name>
    <name evidence="11" type="ORF">DFR64_2300</name>
</gene>
<feature type="domain" description="Ribosomal protein L9" evidence="10">
    <location>
        <begin position="13"/>
        <end position="40"/>
    </location>
</feature>
<evidence type="ECO:0000313" key="11">
    <source>
        <dbReference type="EMBL" id="REG07096.1"/>
    </source>
</evidence>
<evidence type="ECO:0000256" key="5">
    <source>
        <dbReference type="ARBA" id="ARBA00023274"/>
    </source>
</evidence>
<dbReference type="OrthoDB" id="9788336at2"/>